<proteinExistence type="predicted"/>
<comment type="subcellular location">
    <subcellularLocation>
        <location evidence="1">Cell projection</location>
        <location evidence="1">Cilium</location>
        <location evidence="1">Flagellum</location>
    </subcellularLocation>
</comment>
<dbReference type="Proteomes" id="UP001648503">
    <property type="component" value="Unassembled WGS sequence"/>
</dbReference>
<organism evidence="7 8">
    <name type="scientific">Batrachochytrium salamandrivorans</name>
    <dbReference type="NCBI Taxonomy" id="1357716"/>
    <lineage>
        <taxon>Eukaryota</taxon>
        <taxon>Fungi</taxon>
        <taxon>Fungi incertae sedis</taxon>
        <taxon>Chytridiomycota</taxon>
        <taxon>Chytridiomycota incertae sedis</taxon>
        <taxon>Chytridiomycetes</taxon>
        <taxon>Rhizophydiales</taxon>
        <taxon>Rhizophydiales incertae sedis</taxon>
        <taxon>Batrachochytrium</taxon>
    </lineage>
</organism>
<evidence type="ECO:0000313" key="8">
    <source>
        <dbReference type="Proteomes" id="UP001648503"/>
    </source>
</evidence>
<protein>
    <recommendedName>
        <fullName evidence="2">MORN repeat-containing protein 5</fullName>
    </recommendedName>
</protein>
<keyword evidence="8" id="KW-1185">Reference proteome</keyword>
<comment type="caution">
    <text evidence="7">The sequence shown here is derived from an EMBL/GenBank/DDBJ whole genome shotgun (WGS) entry which is preliminary data.</text>
</comment>
<dbReference type="InterPro" id="IPR003409">
    <property type="entry name" value="MORN"/>
</dbReference>
<reference evidence="7 8" key="1">
    <citation type="submission" date="2021-02" db="EMBL/GenBank/DDBJ databases">
        <title>Variation within the Batrachochytrium salamandrivorans European outbreak.</title>
        <authorList>
            <person name="Kelly M."/>
            <person name="Pasmans F."/>
            <person name="Shea T.P."/>
            <person name="Munoz J.F."/>
            <person name="Carranza S."/>
            <person name="Cuomo C.A."/>
            <person name="Martel A."/>
        </authorList>
    </citation>
    <scope>NUCLEOTIDE SEQUENCE [LARGE SCALE GENOMIC DNA]</scope>
    <source>
        <strain evidence="7 8">AMFP18/2</strain>
    </source>
</reference>
<gene>
    <name evidence="7" type="ORF">BASA50_010143</name>
</gene>
<keyword evidence="4" id="KW-0282">Flagellum</keyword>
<dbReference type="SUPFAM" id="SSF82185">
    <property type="entry name" value="Histone H3 K4-specific methyltransferase SET7/9 N-terminal domain"/>
    <property type="match status" value="1"/>
</dbReference>
<dbReference type="Gene3D" id="2.20.110.10">
    <property type="entry name" value="Histone H3 K4-specific methyltransferase SET7/9 N-terminal domain"/>
    <property type="match status" value="1"/>
</dbReference>
<evidence type="ECO:0000256" key="1">
    <source>
        <dbReference type="ARBA" id="ARBA00004230"/>
    </source>
</evidence>
<dbReference type="SMART" id="SM00698">
    <property type="entry name" value="MORN"/>
    <property type="match status" value="2"/>
</dbReference>
<evidence type="ECO:0000256" key="3">
    <source>
        <dbReference type="ARBA" id="ARBA00022737"/>
    </source>
</evidence>
<name>A0ABQ8F262_9FUNG</name>
<evidence type="ECO:0000313" key="7">
    <source>
        <dbReference type="EMBL" id="KAH6589268.1"/>
    </source>
</evidence>
<evidence type="ECO:0000256" key="4">
    <source>
        <dbReference type="ARBA" id="ARBA00022846"/>
    </source>
</evidence>
<sequence>MAFRGSPFDAEIVNERIEGEGKYTFPNGNIYIGHFKDGKFHGFGTIYFCNGGKLMAQWTHGVASEEKYTFGDGLGYSINDWDYCTEKDRRFYSERVNGFFQGKLQLSNDLNGTPVTPIMTKDIGYCYYSKEDGRLHSFEGDHSTRDPSPEEMKWIKQRTADQV</sequence>
<dbReference type="PANTHER" id="PTHR46437:SF1">
    <property type="entry name" value="MORN REPEAT-CONTAINING PROTEIN 5"/>
    <property type="match status" value="1"/>
</dbReference>
<evidence type="ECO:0000256" key="5">
    <source>
        <dbReference type="ARBA" id="ARBA00023069"/>
    </source>
</evidence>
<evidence type="ECO:0000256" key="6">
    <source>
        <dbReference type="ARBA" id="ARBA00023273"/>
    </source>
</evidence>
<keyword evidence="6" id="KW-0966">Cell projection</keyword>
<dbReference type="PANTHER" id="PTHR46437">
    <property type="entry name" value="MORN REPEAT-CONTAINING PROTEIN 5"/>
    <property type="match status" value="1"/>
</dbReference>
<dbReference type="EMBL" id="JAFCIX010000469">
    <property type="protein sequence ID" value="KAH6589268.1"/>
    <property type="molecule type" value="Genomic_DNA"/>
</dbReference>
<keyword evidence="5" id="KW-0969">Cilium</keyword>
<dbReference type="InterPro" id="IPR042814">
    <property type="entry name" value="Morn5"/>
</dbReference>
<accession>A0ABQ8F262</accession>
<keyword evidence="3" id="KW-0677">Repeat</keyword>
<evidence type="ECO:0000256" key="2">
    <source>
        <dbReference type="ARBA" id="ARBA00016322"/>
    </source>
</evidence>
<dbReference type="Pfam" id="PF02493">
    <property type="entry name" value="MORN"/>
    <property type="match status" value="2"/>
</dbReference>